<protein>
    <submittedName>
        <fullName evidence="2">Uncharacterized protein</fullName>
    </submittedName>
</protein>
<dbReference type="Proteomes" id="UP000076632">
    <property type="component" value="Unassembled WGS sequence"/>
</dbReference>
<accession>A0A165J5S0</accession>
<evidence type="ECO:0000313" key="2">
    <source>
        <dbReference type="EMBL" id="KZF25769.1"/>
    </source>
</evidence>
<dbReference type="InParanoid" id="A0A165J5S0"/>
<sequence length="116" mass="12994">MKENCTPASAHTYPPSLPPFLQHFLSPSCQRSQPLRSFCVFYLLAWLAIAAISLFQHQKGFCRVYGKCLSCLLLSSCPREANCHFTSVTCTWMAHWPMQSLLTSGNQVRASNLQPG</sequence>
<dbReference type="EMBL" id="KV407455">
    <property type="protein sequence ID" value="KZF25769.1"/>
    <property type="molecule type" value="Genomic_DNA"/>
</dbReference>
<evidence type="ECO:0000256" key="1">
    <source>
        <dbReference type="SAM" id="Phobius"/>
    </source>
</evidence>
<feature type="transmembrane region" description="Helical" evidence="1">
    <location>
        <begin position="35"/>
        <end position="55"/>
    </location>
</feature>
<dbReference type="RefSeq" id="XP_018191324.1">
    <property type="nucleotide sequence ID" value="XM_018336897.1"/>
</dbReference>
<keyword evidence="1" id="KW-1133">Transmembrane helix</keyword>
<evidence type="ECO:0000313" key="3">
    <source>
        <dbReference type="Proteomes" id="UP000076632"/>
    </source>
</evidence>
<reference evidence="2 3" key="1">
    <citation type="journal article" date="2016" name="Fungal Biol.">
        <title>The genome of Xylona heveae provides a window into fungal endophytism.</title>
        <authorList>
            <person name="Gazis R."/>
            <person name="Kuo A."/>
            <person name="Riley R."/>
            <person name="LaButti K."/>
            <person name="Lipzen A."/>
            <person name="Lin J."/>
            <person name="Amirebrahimi M."/>
            <person name="Hesse C.N."/>
            <person name="Spatafora J.W."/>
            <person name="Henrissat B."/>
            <person name="Hainaut M."/>
            <person name="Grigoriev I.V."/>
            <person name="Hibbett D.S."/>
        </authorList>
    </citation>
    <scope>NUCLEOTIDE SEQUENCE [LARGE SCALE GENOMIC DNA]</scope>
    <source>
        <strain evidence="2 3">TC161</strain>
    </source>
</reference>
<dbReference type="AlphaFoldDB" id="A0A165J5S0"/>
<keyword evidence="1" id="KW-0812">Transmembrane</keyword>
<dbReference type="GeneID" id="28902034"/>
<gene>
    <name evidence="2" type="ORF">L228DRAFT_83363</name>
</gene>
<proteinExistence type="predicted"/>
<organism evidence="2 3">
    <name type="scientific">Xylona heveae (strain CBS 132557 / TC161)</name>
    <dbReference type="NCBI Taxonomy" id="1328760"/>
    <lineage>
        <taxon>Eukaryota</taxon>
        <taxon>Fungi</taxon>
        <taxon>Dikarya</taxon>
        <taxon>Ascomycota</taxon>
        <taxon>Pezizomycotina</taxon>
        <taxon>Xylonomycetes</taxon>
        <taxon>Xylonales</taxon>
        <taxon>Xylonaceae</taxon>
        <taxon>Xylona</taxon>
    </lineage>
</organism>
<name>A0A165J5S0_XYLHT</name>
<keyword evidence="1" id="KW-0472">Membrane</keyword>
<keyword evidence="3" id="KW-1185">Reference proteome</keyword>